<dbReference type="AlphaFoldDB" id="A0AAV4UMC8"/>
<comment type="caution">
    <text evidence="2">The sequence shown here is derived from an EMBL/GenBank/DDBJ whole genome shotgun (WGS) entry which is preliminary data.</text>
</comment>
<dbReference type="EMBL" id="BPLQ01011605">
    <property type="protein sequence ID" value="GIY59092.1"/>
    <property type="molecule type" value="Genomic_DNA"/>
</dbReference>
<protein>
    <submittedName>
        <fullName evidence="2">Uncharacterized protein</fullName>
    </submittedName>
</protein>
<evidence type="ECO:0000256" key="1">
    <source>
        <dbReference type="SAM" id="MobiDB-lite"/>
    </source>
</evidence>
<dbReference type="Proteomes" id="UP001054837">
    <property type="component" value="Unassembled WGS sequence"/>
</dbReference>
<name>A0AAV4UMC8_9ARAC</name>
<organism evidence="2 3">
    <name type="scientific">Caerostris darwini</name>
    <dbReference type="NCBI Taxonomy" id="1538125"/>
    <lineage>
        <taxon>Eukaryota</taxon>
        <taxon>Metazoa</taxon>
        <taxon>Ecdysozoa</taxon>
        <taxon>Arthropoda</taxon>
        <taxon>Chelicerata</taxon>
        <taxon>Arachnida</taxon>
        <taxon>Araneae</taxon>
        <taxon>Araneomorphae</taxon>
        <taxon>Entelegynae</taxon>
        <taxon>Araneoidea</taxon>
        <taxon>Araneidae</taxon>
        <taxon>Caerostris</taxon>
    </lineage>
</organism>
<evidence type="ECO:0000313" key="2">
    <source>
        <dbReference type="EMBL" id="GIY59092.1"/>
    </source>
</evidence>
<keyword evidence="3" id="KW-1185">Reference proteome</keyword>
<feature type="region of interest" description="Disordered" evidence="1">
    <location>
        <begin position="54"/>
        <end position="76"/>
    </location>
</feature>
<accession>A0AAV4UMC8</accession>
<evidence type="ECO:0000313" key="3">
    <source>
        <dbReference type="Proteomes" id="UP001054837"/>
    </source>
</evidence>
<reference evidence="2 3" key="1">
    <citation type="submission" date="2021-06" db="EMBL/GenBank/DDBJ databases">
        <title>Caerostris darwini draft genome.</title>
        <authorList>
            <person name="Kono N."/>
            <person name="Arakawa K."/>
        </authorList>
    </citation>
    <scope>NUCLEOTIDE SEQUENCE [LARGE SCALE GENOMIC DNA]</scope>
</reference>
<gene>
    <name evidence="2" type="ORF">CDAR_613421</name>
</gene>
<sequence length="102" mass="11404">MFATNGFPFNDDPLGRFAGVMERIVSNIGFDILENALRIASFEVTGRCIKPFHKTFNPKETSPKTPLAHHNPQRTSFPYSSFPSTQSMLLPWDCVSSQNGPN</sequence>
<proteinExistence type="predicted"/>